<proteinExistence type="predicted"/>
<dbReference type="EMBL" id="JAHUTI010044933">
    <property type="protein sequence ID" value="MED6246841.1"/>
    <property type="molecule type" value="Genomic_DNA"/>
</dbReference>
<dbReference type="Proteomes" id="UP001345963">
    <property type="component" value="Unassembled WGS sequence"/>
</dbReference>
<organism evidence="1 2">
    <name type="scientific">Ataeniobius toweri</name>
    <dbReference type="NCBI Taxonomy" id="208326"/>
    <lineage>
        <taxon>Eukaryota</taxon>
        <taxon>Metazoa</taxon>
        <taxon>Chordata</taxon>
        <taxon>Craniata</taxon>
        <taxon>Vertebrata</taxon>
        <taxon>Euteleostomi</taxon>
        <taxon>Actinopterygii</taxon>
        <taxon>Neopterygii</taxon>
        <taxon>Teleostei</taxon>
        <taxon>Neoteleostei</taxon>
        <taxon>Acanthomorphata</taxon>
        <taxon>Ovalentaria</taxon>
        <taxon>Atherinomorphae</taxon>
        <taxon>Cyprinodontiformes</taxon>
        <taxon>Goodeidae</taxon>
        <taxon>Ataeniobius</taxon>
    </lineage>
</organism>
<evidence type="ECO:0008006" key="3">
    <source>
        <dbReference type="Google" id="ProtNLM"/>
    </source>
</evidence>
<reference evidence="1 2" key="1">
    <citation type="submission" date="2021-07" db="EMBL/GenBank/DDBJ databases">
        <authorList>
            <person name="Palmer J.M."/>
        </authorList>
    </citation>
    <scope>NUCLEOTIDE SEQUENCE [LARGE SCALE GENOMIC DNA]</scope>
    <source>
        <strain evidence="1 2">AT_MEX2019</strain>
        <tissue evidence="1">Muscle</tissue>
    </source>
</reference>
<evidence type="ECO:0000313" key="2">
    <source>
        <dbReference type="Proteomes" id="UP001345963"/>
    </source>
</evidence>
<accession>A0ABU7BA45</accession>
<gene>
    <name evidence="1" type="ORF">ATANTOWER_024608</name>
</gene>
<protein>
    <recommendedName>
        <fullName evidence="3">Secreted protein</fullName>
    </recommendedName>
</protein>
<sequence>MSQFSPSCAVDLCSSSRVTMKHLAAPVINILLAWSVTLGGHVRLAVVQCFFCPFGCWGYVVEGTTCGHRVSERLKHSDIVFQPNSTLNFLTTFFFCQKI</sequence>
<evidence type="ECO:0000313" key="1">
    <source>
        <dbReference type="EMBL" id="MED6246841.1"/>
    </source>
</evidence>
<keyword evidence="2" id="KW-1185">Reference proteome</keyword>
<name>A0ABU7BA45_9TELE</name>
<comment type="caution">
    <text evidence="1">The sequence shown here is derived from an EMBL/GenBank/DDBJ whole genome shotgun (WGS) entry which is preliminary data.</text>
</comment>